<evidence type="ECO:0000313" key="1">
    <source>
        <dbReference type="EMBL" id="CAH1776992.1"/>
    </source>
</evidence>
<name>A0A8S4N7M0_OWEFU</name>
<organism evidence="1 2">
    <name type="scientific">Owenia fusiformis</name>
    <name type="common">Polychaete worm</name>
    <dbReference type="NCBI Taxonomy" id="6347"/>
    <lineage>
        <taxon>Eukaryota</taxon>
        <taxon>Metazoa</taxon>
        <taxon>Spiralia</taxon>
        <taxon>Lophotrochozoa</taxon>
        <taxon>Annelida</taxon>
        <taxon>Polychaeta</taxon>
        <taxon>Sedentaria</taxon>
        <taxon>Canalipalpata</taxon>
        <taxon>Sabellida</taxon>
        <taxon>Oweniida</taxon>
        <taxon>Oweniidae</taxon>
        <taxon>Owenia</taxon>
    </lineage>
</organism>
<protein>
    <submittedName>
        <fullName evidence="1">Uncharacterized protein</fullName>
    </submittedName>
</protein>
<gene>
    <name evidence="1" type="ORF">OFUS_LOCUS4113</name>
</gene>
<dbReference type="EMBL" id="CAIIXF020000002">
    <property type="protein sequence ID" value="CAH1776992.1"/>
    <property type="molecule type" value="Genomic_DNA"/>
</dbReference>
<comment type="caution">
    <text evidence="1">The sequence shown here is derived from an EMBL/GenBank/DDBJ whole genome shotgun (WGS) entry which is preliminary data.</text>
</comment>
<accession>A0A8S4N7M0</accession>
<reference evidence="1" key="1">
    <citation type="submission" date="2022-03" db="EMBL/GenBank/DDBJ databases">
        <authorList>
            <person name="Martin C."/>
        </authorList>
    </citation>
    <scope>NUCLEOTIDE SEQUENCE</scope>
</reference>
<keyword evidence="2" id="KW-1185">Reference proteome</keyword>
<dbReference type="Proteomes" id="UP000749559">
    <property type="component" value="Unassembled WGS sequence"/>
</dbReference>
<evidence type="ECO:0000313" key="2">
    <source>
        <dbReference type="Proteomes" id="UP000749559"/>
    </source>
</evidence>
<dbReference type="AlphaFoldDB" id="A0A8S4N7M0"/>
<sequence>MIQEFIHICLSCYSALKKFKYYNRQVDSTLKENIQSTNNKWICSKDCTIDNSWICQIYKINKAPIGRKRKVSEITTEDELSFNESDLKRKQYLCSTPKKQCIQPAETLMDTKSPSEGTNLTPTPVVTPQMKLSAIQLIMNETNSAKPLSRWEEKLFTHLAKIKLAQAEERGKVKCQNTRGQVLIHYLTF</sequence>
<proteinExistence type="predicted"/>